<dbReference type="OrthoDB" id="4187832at2759"/>
<evidence type="ECO:0000256" key="5">
    <source>
        <dbReference type="ARBA" id="ARBA00023136"/>
    </source>
</evidence>
<evidence type="ECO:0000256" key="3">
    <source>
        <dbReference type="ARBA" id="ARBA00022692"/>
    </source>
</evidence>
<evidence type="ECO:0000313" key="8">
    <source>
        <dbReference type="Proteomes" id="UP000008142"/>
    </source>
</evidence>
<evidence type="ECO:0000256" key="2">
    <source>
        <dbReference type="ARBA" id="ARBA00007262"/>
    </source>
</evidence>
<evidence type="ECO:0000256" key="1">
    <source>
        <dbReference type="ARBA" id="ARBA00004141"/>
    </source>
</evidence>
<dbReference type="HOGENOM" id="CLU_1309783_0_0_1"/>
<evidence type="ECO:0000256" key="6">
    <source>
        <dbReference type="SAM" id="MobiDB-lite"/>
    </source>
</evidence>
<keyword evidence="3" id="KW-0812">Transmembrane</keyword>
<feature type="compositionally biased region" description="Basic and acidic residues" evidence="6">
    <location>
        <begin position="31"/>
        <end position="41"/>
    </location>
</feature>
<keyword evidence="5" id="KW-0472">Membrane</keyword>
<gene>
    <name evidence="7" type="ORF">HCEG_03343</name>
</gene>
<feature type="region of interest" description="Disordered" evidence="6">
    <location>
        <begin position="1"/>
        <end position="41"/>
    </location>
</feature>
<evidence type="ECO:0000256" key="4">
    <source>
        <dbReference type="ARBA" id="ARBA00022989"/>
    </source>
</evidence>
<dbReference type="Proteomes" id="UP000008142">
    <property type="component" value="Unassembled WGS sequence"/>
</dbReference>
<proteinExistence type="inferred from homology"/>
<sequence length="210" mass="21989">MNQDFDSSSSLIDPSASQVLKRRAPAGSCGYEEKNSPSYDAHVRPQVDAGSHVNDDAHIRSFVRFKVDGVKLRPYRTLKQSLSLLQTLQAKWNPKTLAVKFLDTSGDYLKENGRQCATGAAIIVTSITVSPFLGLVGFTPIGPAAGTFATIWQSSLGSVEAGTLFATCQSIAMGGVAANVVPAIGAMGAGVVALPAASQMVAGIRGWFGN</sequence>
<organism evidence="8">
    <name type="scientific">Ajellomyces capsulatus (strain H88)</name>
    <name type="common">Darling's disease fungus</name>
    <name type="synonym">Histoplasma capsulatum</name>
    <dbReference type="NCBI Taxonomy" id="544711"/>
    <lineage>
        <taxon>Eukaryota</taxon>
        <taxon>Fungi</taxon>
        <taxon>Dikarya</taxon>
        <taxon>Ascomycota</taxon>
        <taxon>Pezizomycotina</taxon>
        <taxon>Eurotiomycetes</taxon>
        <taxon>Eurotiomycetidae</taxon>
        <taxon>Onygenales</taxon>
        <taxon>Ajellomycetaceae</taxon>
        <taxon>Histoplasma</taxon>
    </lineage>
</organism>
<keyword evidence="4" id="KW-1133">Transmembrane helix</keyword>
<accession>F0UFG8</accession>
<dbReference type="EMBL" id="DS990638">
    <property type="protein sequence ID" value="EGC44128.1"/>
    <property type="molecule type" value="Genomic_DNA"/>
</dbReference>
<evidence type="ECO:0000313" key="7">
    <source>
        <dbReference type="EMBL" id="EGC44128.1"/>
    </source>
</evidence>
<feature type="compositionally biased region" description="Low complexity" evidence="6">
    <location>
        <begin position="1"/>
        <end position="17"/>
    </location>
</feature>
<dbReference type="PANTHER" id="PTHR16932:SF18">
    <property type="entry name" value="INTERFERON, ALPHA-INDUCIBLE PROTEIN 27-LIKE 2"/>
    <property type="match status" value="1"/>
</dbReference>
<dbReference type="GO" id="GO:0016020">
    <property type="term" value="C:membrane"/>
    <property type="evidence" value="ECO:0007669"/>
    <property type="project" value="UniProtKB-SubCell"/>
</dbReference>
<dbReference type="AlphaFoldDB" id="F0UFG8"/>
<name>F0UFG8_AJEC8</name>
<dbReference type="Gene3D" id="6.10.110.10">
    <property type="match status" value="1"/>
</dbReference>
<comment type="subcellular location">
    <subcellularLocation>
        <location evidence="1">Membrane</location>
        <topology evidence="1">Multi-pass membrane protein</topology>
    </subcellularLocation>
</comment>
<dbReference type="STRING" id="544711.F0UFG8"/>
<dbReference type="PANTHER" id="PTHR16932">
    <property type="entry name" value="INTERFERON ALPHA-INDUCIBLE PROTEIN 27"/>
    <property type="match status" value="1"/>
</dbReference>
<dbReference type="InterPro" id="IPR038213">
    <property type="entry name" value="IFI6/IFI27-like_sf"/>
</dbReference>
<dbReference type="InterPro" id="IPR009311">
    <property type="entry name" value="IFI6/IFI27-like"/>
</dbReference>
<reference evidence="8" key="1">
    <citation type="submission" date="2008-07" db="EMBL/GenBank/DDBJ databases">
        <title>Annotation of Ajellomyces capsulatus strain H88.</title>
        <authorList>
            <person name="Champion M."/>
            <person name="Cuomo C."/>
            <person name="Ma L.-J."/>
            <person name="Henn M.R."/>
            <person name="Sil A."/>
            <person name="Goldman B."/>
            <person name="Young S.K."/>
            <person name="Kodira C.D."/>
            <person name="Zeng Q."/>
            <person name="Koehrsen M."/>
            <person name="Alvarado L."/>
            <person name="Berlin A."/>
            <person name="Borenstein D."/>
            <person name="Chen Z."/>
            <person name="Engels R."/>
            <person name="Freedman E."/>
            <person name="Gellesch M."/>
            <person name="Goldberg J."/>
            <person name="Griggs A."/>
            <person name="Gujja S."/>
            <person name="Heiman D."/>
            <person name="Hepburn T."/>
            <person name="Howarth C."/>
            <person name="Jen D."/>
            <person name="Larson L."/>
            <person name="Lewis B."/>
            <person name="Mehta T."/>
            <person name="Park D."/>
            <person name="Pearson M."/>
            <person name="Roberts A."/>
            <person name="Saif S."/>
            <person name="Shea T."/>
            <person name="Shenoy N."/>
            <person name="Sisk P."/>
            <person name="Stolte C."/>
            <person name="Sykes S."/>
            <person name="Walk T."/>
            <person name="White J."/>
            <person name="Yandava C."/>
            <person name="Klein B."/>
            <person name="McEwen J.G."/>
            <person name="Puccia R."/>
            <person name="Goldman G.H."/>
            <person name="Felipe M.S."/>
            <person name="Nino-Vega G."/>
            <person name="San-Blas G."/>
            <person name="Taylor J."/>
            <person name="Mendoza L."/>
            <person name="Galagan J."/>
            <person name="Nusbaum C."/>
            <person name="Birren B."/>
        </authorList>
    </citation>
    <scope>NUCLEOTIDE SEQUENCE [LARGE SCALE GENOMIC DNA]</scope>
    <source>
        <strain evidence="8">H88</strain>
    </source>
</reference>
<protein>
    <submittedName>
        <fullName evidence="7">Predicted protein</fullName>
    </submittedName>
</protein>
<dbReference type="Pfam" id="PF06140">
    <property type="entry name" value="Ifi-6-16"/>
    <property type="match status" value="1"/>
</dbReference>
<comment type="similarity">
    <text evidence="2">Belongs to the IFI6/IFI27 family.</text>
</comment>